<dbReference type="Pfam" id="PF13359">
    <property type="entry name" value="DDE_Tnp_4"/>
    <property type="match status" value="1"/>
</dbReference>
<dbReference type="GeneID" id="112462804"/>
<dbReference type="InterPro" id="IPR027806">
    <property type="entry name" value="HARBI1_dom"/>
</dbReference>
<evidence type="ECO:0000256" key="1">
    <source>
        <dbReference type="ARBA" id="ARBA00001968"/>
    </source>
</evidence>
<accession>A0A6J1QQ58</accession>
<comment type="cofactor">
    <cofactor evidence="1">
        <name>a divalent metal cation</name>
        <dbReference type="ChEBI" id="CHEBI:60240"/>
    </cofactor>
</comment>
<dbReference type="Proteomes" id="UP000504618">
    <property type="component" value="Unplaced"/>
</dbReference>
<organism evidence="4 5">
    <name type="scientific">Temnothorax curvispinosus</name>
    <dbReference type="NCBI Taxonomy" id="300111"/>
    <lineage>
        <taxon>Eukaryota</taxon>
        <taxon>Metazoa</taxon>
        <taxon>Ecdysozoa</taxon>
        <taxon>Arthropoda</taxon>
        <taxon>Hexapoda</taxon>
        <taxon>Insecta</taxon>
        <taxon>Pterygota</taxon>
        <taxon>Neoptera</taxon>
        <taxon>Endopterygota</taxon>
        <taxon>Hymenoptera</taxon>
        <taxon>Apocrita</taxon>
        <taxon>Aculeata</taxon>
        <taxon>Formicoidea</taxon>
        <taxon>Formicidae</taxon>
        <taxon>Myrmicinae</taxon>
        <taxon>Temnothorax</taxon>
    </lineage>
</organism>
<keyword evidence="2" id="KW-0479">Metal-binding</keyword>
<keyword evidence="4" id="KW-1185">Reference proteome</keyword>
<feature type="domain" description="DDE Tnp4" evidence="3">
    <location>
        <begin position="13"/>
        <end position="70"/>
    </location>
</feature>
<sequence>MEFHYNRGERRTCLIGDAGYPLEPWLMTPLAHYPEWSRQYQYTLKLCKARNIVERFFGVLKAIWRCLSSQRVLILPIDV</sequence>
<proteinExistence type="predicted"/>
<evidence type="ECO:0000313" key="5">
    <source>
        <dbReference type="RefSeq" id="XP_024884604.1"/>
    </source>
</evidence>
<name>A0A6J1QQ58_9HYME</name>
<evidence type="ECO:0000313" key="4">
    <source>
        <dbReference type="Proteomes" id="UP000504618"/>
    </source>
</evidence>
<evidence type="ECO:0000256" key="2">
    <source>
        <dbReference type="ARBA" id="ARBA00022723"/>
    </source>
</evidence>
<protein>
    <submittedName>
        <fullName evidence="5">Nuclease HARBI1 isoform X3</fullName>
    </submittedName>
</protein>
<reference evidence="5" key="1">
    <citation type="submission" date="2025-08" db="UniProtKB">
        <authorList>
            <consortium name="RefSeq"/>
        </authorList>
    </citation>
    <scope>IDENTIFICATION</scope>
    <source>
        <tissue evidence="5">Whole body</tissue>
    </source>
</reference>
<dbReference type="RefSeq" id="XP_024884604.1">
    <property type="nucleotide sequence ID" value="XM_025028836.1"/>
</dbReference>
<evidence type="ECO:0000259" key="3">
    <source>
        <dbReference type="Pfam" id="PF13359"/>
    </source>
</evidence>
<dbReference type="GO" id="GO:0046872">
    <property type="term" value="F:metal ion binding"/>
    <property type="evidence" value="ECO:0007669"/>
    <property type="project" value="UniProtKB-KW"/>
</dbReference>
<gene>
    <name evidence="5" type="primary">LOC112462804</name>
</gene>
<dbReference type="AlphaFoldDB" id="A0A6J1QQ58"/>